<dbReference type="InterPro" id="IPR029034">
    <property type="entry name" value="Cystine-knot_cytokine"/>
</dbReference>
<evidence type="ECO:0000256" key="3">
    <source>
        <dbReference type="ARBA" id="ARBA00022473"/>
    </source>
</evidence>
<protein>
    <submittedName>
        <fullName evidence="6">Noggin domain containing protein</fullName>
    </submittedName>
</protein>
<dbReference type="Proteomes" id="UP000292052">
    <property type="component" value="Unassembled WGS sequence"/>
</dbReference>
<dbReference type="EMBL" id="QDEB01102828">
    <property type="protein sequence ID" value="RZC31756.1"/>
    <property type="molecule type" value="Genomic_DNA"/>
</dbReference>
<name>A0A482VGL5_ASBVE</name>
<gene>
    <name evidence="6" type="ORF">BDFB_008662</name>
</gene>
<accession>A0A482VGL5</accession>
<proteinExistence type="inferred from homology"/>
<dbReference type="STRING" id="1661398.A0A482VGL5"/>
<evidence type="ECO:0000256" key="1">
    <source>
        <dbReference type="ARBA" id="ARBA00004613"/>
    </source>
</evidence>
<dbReference type="SUPFAM" id="SSF57501">
    <property type="entry name" value="Cystine-knot cytokines"/>
    <property type="match status" value="1"/>
</dbReference>
<dbReference type="InterPro" id="IPR008717">
    <property type="entry name" value="Noggin"/>
</dbReference>
<dbReference type="AlphaFoldDB" id="A0A482VGL5"/>
<organism evidence="6 7">
    <name type="scientific">Asbolus verrucosus</name>
    <name type="common">Desert ironclad beetle</name>
    <dbReference type="NCBI Taxonomy" id="1661398"/>
    <lineage>
        <taxon>Eukaryota</taxon>
        <taxon>Metazoa</taxon>
        <taxon>Ecdysozoa</taxon>
        <taxon>Arthropoda</taxon>
        <taxon>Hexapoda</taxon>
        <taxon>Insecta</taxon>
        <taxon>Pterygota</taxon>
        <taxon>Neoptera</taxon>
        <taxon>Endopterygota</taxon>
        <taxon>Coleoptera</taxon>
        <taxon>Polyphaga</taxon>
        <taxon>Cucujiformia</taxon>
        <taxon>Tenebrionidae</taxon>
        <taxon>Pimeliinae</taxon>
        <taxon>Asbolus</taxon>
    </lineage>
</organism>
<dbReference type="Pfam" id="PF05806">
    <property type="entry name" value="Noggin"/>
    <property type="match status" value="1"/>
</dbReference>
<dbReference type="Gene3D" id="2.10.90.10">
    <property type="entry name" value="Cystine-knot cytokines"/>
    <property type="match status" value="1"/>
</dbReference>
<keyword evidence="4" id="KW-0964">Secreted</keyword>
<dbReference type="PANTHER" id="PTHR39940:SF4">
    <property type="entry name" value="PROTEIN TRUNK"/>
    <property type="match status" value="1"/>
</dbReference>
<comment type="similarity">
    <text evidence="2">Belongs to the noggin family.</text>
</comment>
<dbReference type="GO" id="GO:0005576">
    <property type="term" value="C:extracellular region"/>
    <property type="evidence" value="ECO:0007669"/>
    <property type="project" value="UniProtKB-SubCell"/>
</dbReference>
<dbReference type="OrthoDB" id="5950649at2759"/>
<evidence type="ECO:0000313" key="6">
    <source>
        <dbReference type="EMBL" id="RZC31756.1"/>
    </source>
</evidence>
<evidence type="ECO:0000256" key="2">
    <source>
        <dbReference type="ARBA" id="ARBA00007480"/>
    </source>
</evidence>
<dbReference type="GO" id="GO:0005102">
    <property type="term" value="F:signaling receptor binding"/>
    <property type="evidence" value="ECO:0007669"/>
    <property type="project" value="TreeGrafter"/>
</dbReference>
<keyword evidence="7" id="KW-1185">Reference proteome</keyword>
<comment type="subcellular location">
    <subcellularLocation>
        <location evidence="1">Secreted</location>
    </subcellularLocation>
</comment>
<keyword evidence="3" id="KW-0217">Developmental protein</keyword>
<dbReference type="PANTHER" id="PTHR39940">
    <property type="entry name" value="PROTHORACICOTROPIC HORMONE, ISOFORM F"/>
    <property type="match status" value="1"/>
</dbReference>
<dbReference type="InterPro" id="IPR052876">
    <property type="entry name" value="Insect_Hormone_Regulators"/>
</dbReference>
<evidence type="ECO:0000256" key="5">
    <source>
        <dbReference type="ARBA" id="ARBA00022729"/>
    </source>
</evidence>
<evidence type="ECO:0000256" key="4">
    <source>
        <dbReference type="ARBA" id="ARBA00022525"/>
    </source>
</evidence>
<evidence type="ECO:0000313" key="7">
    <source>
        <dbReference type="Proteomes" id="UP000292052"/>
    </source>
</evidence>
<sequence length="208" mass="24392">MVFAVIIHYKNINSAPVRGFDKNQVCSEVPVLILENILGGAFNPRYMSVDEPFEEEPTVGNKREVSLAEDFYVDDTFLEQVDEEPAWVVNNHVTLVKKKYGLHRSKRGVDYMQEWHCKTKIEWTDLGPDYFPRFLRSARCLSEKCWFGFYKCKPRSFTVKLLRRKRHFCASIDEGESKVGFAGLQNELRELWVWEERAVNFCCDCTRS</sequence>
<keyword evidence="5" id="KW-0732">Signal</keyword>
<comment type="caution">
    <text evidence="6">The sequence shown here is derived from an EMBL/GenBank/DDBJ whole genome shotgun (WGS) entry which is preliminary data.</text>
</comment>
<reference evidence="6 7" key="1">
    <citation type="submission" date="2017-03" db="EMBL/GenBank/DDBJ databases">
        <title>Genome of the blue death feigning beetle - Asbolus verrucosus.</title>
        <authorList>
            <person name="Rider S.D."/>
        </authorList>
    </citation>
    <scope>NUCLEOTIDE SEQUENCE [LARGE SCALE GENOMIC DNA]</scope>
    <source>
        <strain evidence="6">Butters</strain>
        <tissue evidence="6">Head and leg muscle</tissue>
    </source>
</reference>